<keyword evidence="8" id="KW-1185">Reference proteome</keyword>
<evidence type="ECO:0000256" key="3">
    <source>
        <dbReference type="ARBA" id="ARBA00022692"/>
    </source>
</evidence>
<name>A0ABR3PW01_9TREE</name>
<feature type="transmembrane region" description="Helical" evidence="6">
    <location>
        <begin position="23"/>
        <end position="42"/>
    </location>
</feature>
<evidence type="ECO:0000256" key="4">
    <source>
        <dbReference type="ARBA" id="ARBA00022989"/>
    </source>
</evidence>
<dbReference type="RefSeq" id="XP_069206222.1">
    <property type="nucleotide sequence ID" value="XM_069356381.1"/>
</dbReference>
<sequence length="155" mass="16823">MLWNWNTIDSCFLSKTWHVRTKAQFAGSCLGVFFLCAAIELVRRLGREYDRRLVRAAAARAAPAPSPASETPPKVAAALVGGPGGGAFAPNWFQQVFRSVIYGSQFTAAFLVMLLGMYYNGYILISLFLGQTIGYFLFARDTVGATEGVDSGCCC</sequence>
<dbReference type="InterPro" id="IPR007274">
    <property type="entry name" value="Cop_transporter"/>
</dbReference>
<keyword evidence="6" id="KW-0186">Copper</keyword>
<keyword evidence="3 6" id="KW-0812">Transmembrane</keyword>
<organism evidence="7 8">
    <name type="scientific">Vanrija albida</name>
    <dbReference type="NCBI Taxonomy" id="181172"/>
    <lineage>
        <taxon>Eukaryota</taxon>
        <taxon>Fungi</taxon>
        <taxon>Dikarya</taxon>
        <taxon>Basidiomycota</taxon>
        <taxon>Agaricomycotina</taxon>
        <taxon>Tremellomycetes</taxon>
        <taxon>Trichosporonales</taxon>
        <taxon>Trichosporonaceae</taxon>
        <taxon>Vanrija</taxon>
    </lineage>
</organism>
<dbReference type="Proteomes" id="UP001565368">
    <property type="component" value="Unassembled WGS sequence"/>
</dbReference>
<evidence type="ECO:0000256" key="2">
    <source>
        <dbReference type="ARBA" id="ARBA00006921"/>
    </source>
</evidence>
<dbReference type="GeneID" id="95989017"/>
<evidence type="ECO:0000256" key="6">
    <source>
        <dbReference type="RuleBase" id="RU367022"/>
    </source>
</evidence>
<comment type="subcellular location">
    <subcellularLocation>
        <location evidence="1 6">Membrane</location>
        <topology evidence="1 6">Multi-pass membrane protein</topology>
    </subcellularLocation>
</comment>
<dbReference type="EMBL" id="JBBXJM010000006">
    <property type="protein sequence ID" value="KAL1406278.1"/>
    <property type="molecule type" value="Genomic_DNA"/>
</dbReference>
<dbReference type="Pfam" id="PF04145">
    <property type="entry name" value="Ctr"/>
    <property type="match status" value="1"/>
</dbReference>
<evidence type="ECO:0000313" key="8">
    <source>
        <dbReference type="Proteomes" id="UP001565368"/>
    </source>
</evidence>
<evidence type="ECO:0000256" key="1">
    <source>
        <dbReference type="ARBA" id="ARBA00004141"/>
    </source>
</evidence>
<keyword evidence="5 6" id="KW-0472">Membrane</keyword>
<protein>
    <recommendedName>
        <fullName evidence="6">Copper transport protein</fullName>
    </recommendedName>
</protein>
<dbReference type="PANTHER" id="PTHR12483:SF73">
    <property type="entry name" value="COPPER TRANSPORT PROTEIN CTR3"/>
    <property type="match status" value="1"/>
</dbReference>
<keyword evidence="6" id="KW-0406">Ion transport</keyword>
<evidence type="ECO:0000313" key="7">
    <source>
        <dbReference type="EMBL" id="KAL1406278.1"/>
    </source>
</evidence>
<keyword evidence="4 6" id="KW-1133">Transmembrane helix</keyword>
<comment type="similarity">
    <text evidence="2 6">Belongs to the copper transporter (Ctr) (TC 1.A.56) family. SLC31A subfamily.</text>
</comment>
<keyword evidence="6" id="KW-0187">Copper transport</keyword>
<accession>A0ABR3PW01</accession>
<evidence type="ECO:0000256" key="5">
    <source>
        <dbReference type="ARBA" id="ARBA00023136"/>
    </source>
</evidence>
<proteinExistence type="inferred from homology"/>
<reference evidence="7 8" key="1">
    <citation type="submission" date="2023-08" db="EMBL/GenBank/DDBJ databases">
        <title>Annotated Genome Sequence of Vanrija albida AlHP1.</title>
        <authorList>
            <person name="Herzog R."/>
        </authorList>
    </citation>
    <scope>NUCLEOTIDE SEQUENCE [LARGE SCALE GENOMIC DNA]</scope>
    <source>
        <strain evidence="7 8">AlHP1</strain>
    </source>
</reference>
<dbReference type="PANTHER" id="PTHR12483">
    <property type="entry name" value="SOLUTE CARRIER FAMILY 31 COPPER TRANSPORTERS"/>
    <property type="match status" value="1"/>
</dbReference>
<comment type="caution">
    <text evidence="7">The sequence shown here is derived from an EMBL/GenBank/DDBJ whole genome shotgun (WGS) entry which is preliminary data.</text>
</comment>
<keyword evidence="6" id="KW-0813">Transport</keyword>
<gene>
    <name evidence="7" type="primary">ctr4_2</name>
    <name evidence="7" type="ORF">Q8F55_007974</name>
</gene>